<feature type="domain" description="Phytocyanin" evidence="2">
    <location>
        <begin position="28"/>
        <end position="94"/>
    </location>
</feature>
<dbReference type="InterPro" id="IPR003245">
    <property type="entry name" value="Phytocyanin_dom"/>
</dbReference>
<gene>
    <name evidence="3" type="ORF">CSSPJE1EN1_LOCUS4866</name>
</gene>
<dbReference type="Gene3D" id="2.60.40.420">
    <property type="entry name" value="Cupredoxins - blue copper proteins"/>
    <property type="match status" value="1"/>
</dbReference>
<dbReference type="PANTHER" id="PTHR33021">
    <property type="entry name" value="BLUE COPPER PROTEIN"/>
    <property type="match status" value="1"/>
</dbReference>
<evidence type="ECO:0000256" key="1">
    <source>
        <dbReference type="SAM" id="SignalP"/>
    </source>
</evidence>
<dbReference type="InterPro" id="IPR039391">
    <property type="entry name" value="Phytocyanin-like"/>
</dbReference>
<evidence type="ECO:0000259" key="2">
    <source>
        <dbReference type="PROSITE" id="PS51485"/>
    </source>
</evidence>
<accession>A0ABP0VY06</accession>
<dbReference type="EMBL" id="OZ020107">
    <property type="protein sequence ID" value="CAK9259388.1"/>
    <property type="molecule type" value="Genomic_DNA"/>
</dbReference>
<organism evidence="3 4">
    <name type="scientific">Sphagnum jensenii</name>
    <dbReference type="NCBI Taxonomy" id="128206"/>
    <lineage>
        <taxon>Eukaryota</taxon>
        <taxon>Viridiplantae</taxon>
        <taxon>Streptophyta</taxon>
        <taxon>Embryophyta</taxon>
        <taxon>Bryophyta</taxon>
        <taxon>Sphagnophytina</taxon>
        <taxon>Sphagnopsida</taxon>
        <taxon>Sphagnales</taxon>
        <taxon>Sphagnaceae</taxon>
        <taxon>Sphagnum</taxon>
    </lineage>
</organism>
<dbReference type="InterPro" id="IPR008972">
    <property type="entry name" value="Cupredoxin"/>
</dbReference>
<proteinExistence type="predicted"/>
<name>A0ABP0VY06_9BRYO</name>
<sequence length="179" mass="20371">METLLMGRRCCYVLCLIFIYYSQQSSCATIEVGGPVGWTNYNTSTNKPPDYATWVSSQSVVVDDILVFKFPPGYHNVYSLPTQAAYTSCDQSKATELNDGKTGSYFVVEGLGSHCQGARNWRWWLRVAKLLHLLLFQLLHQQKKPLHLLQAVLRLQHLCSECQHQLLLLVHLDDITNIP</sequence>
<reference evidence="3" key="1">
    <citation type="submission" date="2024-02" db="EMBL/GenBank/DDBJ databases">
        <authorList>
            <consortium name="ELIXIR-Norway"/>
            <consortium name="Elixir Norway"/>
        </authorList>
    </citation>
    <scope>NUCLEOTIDE SEQUENCE</scope>
</reference>
<keyword evidence="1" id="KW-0732">Signal</keyword>
<dbReference type="SUPFAM" id="SSF49503">
    <property type="entry name" value="Cupredoxins"/>
    <property type="match status" value="1"/>
</dbReference>
<feature type="signal peptide" evidence="1">
    <location>
        <begin position="1"/>
        <end position="27"/>
    </location>
</feature>
<dbReference type="PROSITE" id="PS51485">
    <property type="entry name" value="PHYTOCYANIN"/>
    <property type="match status" value="1"/>
</dbReference>
<evidence type="ECO:0000313" key="4">
    <source>
        <dbReference type="Proteomes" id="UP001497444"/>
    </source>
</evidence>
<protein>
    <recommendedName>
        <fullName evidence="2">Phytocyanin domain-containing protein</fullName>
    </recommendedName>
</protein>
<dbReference type="Proteomes" id="UP001497444">
    <property type="component" value="Chromosome 12"/>
</dbReference>
<dbReference type="PANTHER" id="PTHR33021:SF339">
    <property type="entry name" value="OS07G0570600 PROTEIN"/>
    <property type="match status" value="1"/>
</dbReference>
<dbReference type="Pfam" id="PF02298">
    <property type="entry name" value="Cu_bind_like"/>
    <property type="match status" value="1"/>
</dbReference>
<feature type="chain" id="PRO_5045709813" description="Phytocyanin domain-containing protein" evidence="1">
    <location>
        <begin position="28"/>
        <end position="179"/>
    </location>
</feature>
<keyword evidence="4" id="KW-1185">Reference proteome</keyword>
<evidence type="ECO:0000313" key="3">
    <source>
        <dbReference type="EMBL" id="CAK9259388.1"/>
    </source>
</evidence>